<comment type="caution">
    <text evidence="2">The sequence shown here is derived from an EMBL/GenBank/DDBJ whole genome shotgun (WGS) entry which is preliminary data.</text>
</comment>
<dbReference type="Proteomes" id="UP000816034">
    <property type="component" value="Unassembled WGS sequence"/>
</dbReference>
<organism evidence="2 3">
    <name type="scientific">Naegleria lovaniensis</name>
    <name type="common">Amoeba</name>
    <dbReference type="NCBI Taxonomy" id="51637"/>
    <lineage>
        <taxon>Eukaryota</taxon>
        <taxon>Discoba</taxon>
        <taxon>Heterolobosea</taxon>
        <taxon>Tetramitia</taxon>
        <taxon>Eutetramitia</taxon>
        <taxon>Vahlkampfiidae</taxon>
        <taxon>Naegleria</taxon>
    </lineage>
</organism>
<dbReference type="AlphaFoldDB" id="A0AA88KPB7"/>
<dbReference type="Gene3D" id="1.10.150.50">
    <property type="entry name" value="Transcription Factor, Ets-1"/>
    <property type="match status" value="1"/>
</dbReference>
<evidence type="ECO:0000313" key="3">
    <source>
        <dbReference type="Proteomes" id="UP000816034"/>
    </source>
</evidence>
<dbReference type="InterPro" id="IPR001660">
    <property type="entry name" value="SAM"/>
</dbReference>
<dbReference type="GeneID" id="68106782"/>
<keyword evidence="3" id="KW-1185">Reference proteome</keyword>
<dbReference type="PROSITE" id="PS50105">
    <property type="entry name" value="SAM_DOMAIN"/>
    <property type="match status" value="1"/>
</dbReference>
<reference evidence="2 3" key="1">
    <citation type="journal article" date="2018" name="BMC Genomics">
        <title>The genome of Naegleria lovaniensis, the basis for a comparative approach to unravel pathogenicity factors of the human pathogenic amoeba N. fowleri.</title>
        <authorList>
            <person name="Liechti N."/>
            <person name="Schurch N."/>
            <person name="Bruggmann R."/>
            <person name="Wittwer M."/>
        </authorList>
    </citation>
    <scope>NUCLEOTIDE SEQUENCE [LARGE SCALE GENOMIC DNA]</scope>
    <source>
        <strain evidence="2 3">ATCC 30569</strain>
    </source>
</reference>
<accession>A0AA88KPB7</accession>
<evidence type="ECO:0000259" key="1">
    <source>
        <dbReference type="PROSITE" id="PS50105"/>
    </source>
</evidence>
<sequence length="514" mass="58994">MLQQSNNHHNSIDNIPLSDWDVSTVIQFLNNQKVTDNRVHQIFKTQQINGTLLSHLNFDDLQRLGIKGGFANTIVKKVANLKEYQEHYLDKHKMEMRNLAKDLEGDIPDNDDSREGIKETSIMISSSSSGTPTTIGVTPCPAWNVQDFSEQQRKEYIFCLEKLNAIENWDPRQDKNAACQNLIFSSRFKYQYLNPKRLKEYVSQSSNSNKESRLKVRLVITELSETTQHRFLRTVGSIAGFIGDAKYGMFHTSLIIGPWYLEWGHQSLASIRHRSSSKAILVTNVGEIKGIERVNQKLTALANVCTEWNATKMYDSKQCNCQHFTEAVIDALGMSIEYEQNIDVKTQKYLNKMKRYGAGQRVYKMGTDVKALLLKEPKDEATLDDETCQFIHLMRKKIESTSKFSFKTHKELDELVKFAIMVHPLFTSSPDYLFLKGFDRAFWLKHQSEKSKLDKEHREACKPLMDSDDCCCLCPFNPTQDVIGNVNMTVMGVDYVLDAHCGWQPPSFLEVLNN</sequence>
<dbReference type="SMART" id="SM00454">
    <property type="entry name" value="SAM"/>
    <property type="match status" value="1"/>
</dbReference>
<dbReference type="RefSeq" id="XP_044552921.1">
    <property type="nucleotide sequence ID" value="XM_044690305.1"/>
</dbReference>
<dbReference type="InterPro" id="IPR013761">
    <property type="entry name" value="SAM/pointed_sf"/>
</dbReference>
<feature type="domain" description="SAM" evidence="1">
    <location>
        <begin position="20"/>
        <end position="66"/>
    </location>
</feature>
<dbReference type="EMBL" id="PYSW02000008">
    <property type="protein sequence ID" value="KAG2388929.1"/>
    <property type="molecule type" value="Genomic_DNA"/>
</dbReference>
<dbReference type="Pfam" id="PF07647">
    <property type="entry name" value="SAM_2"/>
    <property type="match status" value="1"/>
</dbReference>
<dbReference type="SUPFAM" id="SSF47769">
    <property type="entry name" value="SAM/Pointed domain"/>
    <property type="match status" value="1"/>
</dbReference>
<name>A0AA88KPB7_NAELO</name>
<evidence type="ECO:0000313" key="2">
    <source>
        <dbReference type="EMBL" id="KAG2388929.1"/>
    </source>
</evidence>
<protein>
    <recommendedName>
        <fullName evidence="1">SAM domain-containing protein</fullName>
    </recommendedName>
</protein>
<proteinExistence type="predicted"/>
<gene>
    <name evidence="2" type="ORF">C9374_014329</name>
</gene>